<dbReference type="PANTHER" id="PTHR35317:SF23">
    <property type="entry name" value="OS04G0629600 PROTEIN"/>
    <property type="match status" value="1"/>
</dbReference>
<evidence type="ECO:0000313" key="2">
    <source>
        <dbReference type="Proteomes" id="UP000467841"/>
    </source>
</evidence>
<protein>
    <submittedName>
        <fullName evidence="1">Uncharacterized protein</fullName>
    </submittedName>
</protein>
<organism evidence="1 2">
    <name type="scientific">Microthlaspi erraticum</name>
    <dbReference type="NCBI Taxonomy" id="1685480"/>
    <lineage>
        <taxon>Eukaryota</taxon>
        <taxon>Viridiplantae</taxon>
        <taxon>Streptophyta</taxon>
        <taxon>Embryophyta</taxon>
        <taxon>Tracheophyta</taxon>
        <taxon>Spermatophyta</taxon>
        <taxon>Magnoliopsida</taxon>
        <taxon>eudicotyledons</taxon>
        <taxon>Gunneridae</taxon>
        <taxon>Pentapetalae</taxon>
        <taxon>rosids</taxon>
        <taxon>malvids</taxon>
        <taxon>Brassicales</taxon>
        <taxon>Brassicaceae</taxon>
        <taxon>Coluteocarpeae</taxon>
        <taxon>Microthlaspi</taxon>
    </lineage>
</organism>
<proteinExistence type="predicted"/>
<comment type="caution">
    <text evidence="1">The sequence shown here is derived from an EMBL/GenBank/DDBJ whole genome shotgun (WGS) entry which is preliminary data.</text>
</comment>
<dbReference type="OrthoDB" id="1113911at2759"/>
<sequence length="203" mass="22640">MKMRAVIRGIHEDAWTAVETGWSAPTALGEDGSQVPKDKLLWTDDEKSLAKYNARAISAIFNAVNEKQFERIQCCESAKVAWDKLKQAYEGTLNVKRSRIDMLATRFENLRMGESETVEEFSGKLSSIANEAQNMGKKYKDKKLVKKLLRSLPPKFESKKTAMGTALDTDNMDLDEIVGHLQAYEMEIAPTLGSSSKGIAFVA</sequence>
<name>A0A6D2IFW9_9BRAS</name>
<dbReference type="PANTHER" id="PTHR35317">
    <property type="entry name" value="OS04G0629600 PROTEIN"/>
    <property type="match status" value="1"/>
</dbReference>
<dbReference type="EMBL" id="CACVBM020001061">
    <property type="protein sequence ID" value="CAA7027777.1"/>
    <property type="molecule type" value="Genomic_DNA"/>
</dbReference>
<accession>A0A6D2IFW9</accession>
<dbReference type="AlphaFoldDB" id="A0A6D2IFW9"/>
<evidence type="ECO:0000313" key="1">
    <source>
        <dbReference type="EMBL" id="CAA7027777.1"/>
    </source>
</evidence>
<gene>
    <name evidence="1" type="ORF">MERR_LOCUS15012</name>
</gene>
<dbReference type="Proteomes" id="UP000467841">
    <property type="component" value="Unassembled WGS sequence"/>
</dbReference>
<dbReference type="Pfam" id="PF14223">
    <property type="entry name" value="Retrotran_gag_2"/>
    <property type="match status" value="1"/>
</dbReference>
<reference evidence="1" key="1">
    <citation type="submission" date="2020-01" db="EMBL/GenBank/DDBJ databases">
        <authorList>
            <person name="Mishra B."/>
        </authorList>
    </citation>
    <scope>NUCLEOTIDE SEQUENCE [LARGE SCALE GENOMIC DNA]</scope>
</reference>
<keyword evidence="2" id="KW-1185">Reference proteome</keyword>